<keyword evidence="1" id="KW-0812">Transmembrane</keyword>
<dbReference type="Proteomes" id="UP000255265">
    <property type="component" value="Unassembled WGS sequence"/>
</dbReference>
<dbReference type="RefSeq" id="WP_280525156.1">
    <property type="nucleotide sequence ID" value="NZ_QQAV01000004.1"/>
</dbReference>
<proteinExistence type="predicted"/>
<keyword evidence="1" id="KW-0472">Membrane</keyword>
<keyword evidence="3" id="KW-1185">Reference proteome</keyword>
<name>A0A370FFK9_9BURK</name>
<evidence type="ECO:0000256" key="1">
    <source>
        <dbReference type="SAM" id="Phobius"/>
    </source>
</evidence>
<keyword evidence="1" id="KW-1133">Transmembrane helix</keyword>
<organism evidence="2 3">
    <name type="scientific">Pseudacidovorax intermedius</name>
    <dbReference type="NCBI Taxonomy" id="433924"/>
    <lineage>
        <taxon>Bacteria</taxon>
        <taxon>Pseudomonadati</taxon>
        <taxon>Pseudomonadota</taxon>
        <taxon>Betaproteobacteria</taxon>
        <taxon>Burkholderiales</taxon>
        <taxon>Comamonadaceae</taxon>
        <taxon>Pseudacidovorax</taxon>
    </lineage>
</organism>
<reference evidence="2 3" key="1">
    <citation type="submission" date="2018-07" db="EMBL/GenBank/DDBJ databases">
        <title>Genomic Encyclopedia of Type Strains, Phase IV (KMG-IV): sequencing the most valuable type-strain genomes for metagenomic binning, comparative biology and taxonomic classification.</title>
        <authorList>
            <person name="Goeker M."/>
        </authorList>
    </citation>
    <scope>NUCLEOTIDE SEQUENCE [LARGE SCALE GENOMIC DNA]</scope>
    <source>
        <strain evidence="2 3">DSM 21352</strain>
    </source>
</reference>
<accession>A0A370FFK9</accession>
<gene>
    <name evidence="2" type="ORF">DFR41_104254</name>
</gene>
<evidence type="ECO:0000313" key="2">
    <source>
        <dbReference type="EMBL" id="RDI25197.1"/>
    </source>
</evidence>
<sequence length="41" mass="4514">MKYDDYDEDRPEGPGMLASCAVILLGMFVGFALGWFLKGCP</sequence>
<protein>
    <submittedName>
        <fullName evidence="2">Uncharacterized protein</fullName>
    </submittedName>
</protein>
<dbReference type="EMBL" id="QQAV01000004">
    <property type="protein sequence ID" value="RDI25197.1"/>
    <property type="molecule type" value="Genomic_DNA"/>
</dbReference>
<feature type="transmembrane region" description="Helical" evidence="1">
    <location>
        <begin position="16"/>
        <end position="37"/>
    </location>
</feature>
<dbReference type="AlphaFoldDB" id="A0A370FFK9"/>
<comment type="caution">
    <text evidence="2">The sequence shown here is derived from an EMBL/GenBank/DDBJ whole genome shotgun (WGS) entry which is preliminary data.</text>
</comment>
<evidence type="ECO:0000313" key="3">
    <source>
        <dbReference type="Proteomes" id="UP000255265"/>
    </source>
</evidence>